<protein>
    <recommendedName>
        <fullName evidence="4">Small ribosomal subunit protein bS21</fullName>
    </recommendedName>
</protein>
<accession>A0A1F5N0Y4</accession>
<dbReference type="Pfam" id="PF01165">
    <property type="entry name" value="Ribosomal_S21"/>
    <property type="match status" value="1"/>
</dbReference>
<comment type="caution">
    <text evidence="5">The sequence shown here is derived from an EMBL/GenBank/DDBJ whole genome shotgun (WGS) entry which is preliminary data.</text>
</comment>
<evidence type="ECO:0000313" key="6">
    <source>
        <dbReference type="Proteomes" id="UP000177135"/>
    </source>
</evidence>
<evidence type="ECO:0000313" key="5">
    <source>
        <dbReference type="EMBL" id="OGE71287.1"/>
    </source>
</evidence>
<dbReference type="GO" id="GO:1990904">
    <property type="term" value="C:ribonucleoprotein complex"/>
    <property type="evidence" value="ECO:0007669"/>
    <property type="project" value="UniProtKB-KW"/>
</dbReference>
<proteinExistence type="inferred from homology"/>
<sequence>MFFVSIIIRRGPNDTTDSVIRKFQKKVALENVVQEYRDRQFHKTKSEIRQERRAEKTRKIMRAKRMGE</sequence>
<reference evidence="5 6" key="1">
    <citation type="journal article" date="2016" name="Nat. Commun.">
        <title>Thousands of microbial genomes shed light on interconnected biogeochemical processes in an aquifer system.</title>
        <authorList>
            <person name="Anantharaman K."/>
            <person name="Brown C.T."/>
            <person name="Hug L.A."/>
            <person name="Sharon I."/>
            <person name="Castelle C.J."/>
            <person name="Probst A.J."/>
            <person name="Thomas B.C."/>
            <person name="Singh A."/>
            <person name="Wilkins M.J."/>
            <person name="Karaoz U."/>
            <person name="Brodie E.L."/>
            <person name="Williams K.H."/>
            <person name="Hubbard S.S."/>
            <person name="Banfield J.F."/>
        </authorList>
    </citation>
    <scope>NUCLEOTIDE SEQUENCE [LARGE SCALE GENOMIC DNA]</scope>
</reference>
<dbReference type="AlphaFoldDB" id="A0A1F5N0Y4"/>
<evidence type="ECO:0000256" key="3">
    <source>
        <dbReference type="ARBA" id="ARBA00023274"/>
    </source>
</evidence>
<dbReference type="NCBIfam" id="TIGR00030">
    <property type="entry name" value="S21p"/>
    <property type="match status" value="1"/>
</dbReference>
<gene>
    <name evidence="5" type="ORF">A2617_02060</name>
</gene>
<dbReference type="InterPro" id="IPR001911">
    <property type="entry name" value="Ribosomal_bS21"/>
</dbReference>
<evidence type="ECO:0000256" key="1">
    <source>
        <dbReference type="ARBA" id="ARBA00006640"/>
    </source>
</evidence>
<dbReference type="GO" id="GO:0006412">
    <property type="term" value="P:translation"/>
    <property type="evidence" value="ECO:0007669"/>
    <property type="project" value="InterPro"/>
</dbReference>
<dbReference type="Gene3D" id="1.20.5.1150">
    <property type="entry name" value="Ribosomal protein S8"/>
    <property type="match status" value="1"/>
</dbReference>
<comment type="similarity">
    <text evidence="1">Belongs to the bacterial ribosomal protein bS21 family.</text>
</comment>
<evidence type="ECO:0000256" key="2">
    <source>
        <dbReference type="ARBA" id="ARBA00022980"/>
    </source>
</evidence>
<evidence type="ECO:0000256" key="4">
    <source>
        <dbReference type="ARBA" id="ARBA00035135"/>
    </source>
</evidence>
<dbReference type="Proteomes" id="UP000177135">
    <property type="component" value="Unassembled WGS sequence"/>
</dbReference>
<dbReference type="GO" id="GO:0005840">
    <property type="term" value="C:ribosome"/>
    <property type="evidence" value="ECO:0007669"/>
    <property type="project" value="UniProtKB-KW"/>
</dbReference>
<dbReference type="GO" id="GO:0003735">
    <property type="term" value="F:structural constituent of ribosome"/>
    <property type="evidence" value="ECO:0007669"/>
    <property type="project" value="InterPro"/>
</dbReference>
<name>A0A1F5N0Y4_9BACT</name>
<keyword evidence="3" id="KW-0687">Ribonucleoprotein</keyword>
<dbReference type="EMBL" id="MFEC01000014">
    <property type="protein sequence ID" value="OGE71287.1"/>
    <property type="molecule type" value="Genomic_DNA"/>
</dbReference>
<keyword evidence="2 5" id="KW-0689">Ribosomal protein</keyword>
<organism evidence="5 6">
    <name type="scientific">Candidatus Daviesbacteria bacterium RIFOXYD1_FULL_41_10</name>
    <dbReference type="NCBI Taxonomy" id="1797801"/>
    <lineage>
        <taxon>Bacteria</taxon>
        <taxon>Candidatus Daviesiibacteriota</taxon>
    </lineage>
</organism>
<dbReference type="InterPro" id="IPR038380">
    <property type="entry name" value="Ribosomal_bS21_sf"/>
</dbReference>